<dbReference type="EMBL" id="CP106982">
    <property type="protein sequence ID" value="UYF91980.1"/>
    <property type="molecule type" value="Genomic_DNA"/>
</dbReference>
<evidence type="ECO:0000313" key="3">
    <source>
        <dbReference type="EMBL" id="UYF91980.1"/>
    </source>
</evidence>
<protein>
    <submittedName>
        <fullName evidence="3">Uncharacterized protein</fullName>
    </submittedName>
</protein>
<organism evidence="3 5">
    <name type="scientific">Rhodococcus aetherivorans</name>
    <dbReference type="NCBI Taxonomy" id="191292"/>
    <lineage>
        <taxon>Bacteria</taxon>
        <taxon>Bacillati</taxon>
        <taxon>Actinomycetota</taxon>
        <taxon>Actinomycetes</taxon>
        <taxon>Mycobacteriales</taxon>
        <taxon>Nocardiaceae</taxon>
        <taxon>Rhodococcus</taxon>
    </lineage>
</organism>
<reference evidence="3" key="3">
    <citation type="submission" date="2022-09" db="EMBL/GenBank/DDBJ databases">
        <title>The genome sequence of Rhodococcus aetherivorans N1.</title>
        <authorList>
            <person name="Jiang W."/>
        </authorList>
    </citation>
    <scope>NUCLEOTIDE SEQUENCE</scope>
    <source>
        <strain evidence="3">N1</strain>
    </source>
</reference>
<dbReference type="Proteomes" id="UP001163947">
    <property type="component" value="Chromosome"/>
</dbReference>
<reference evidence="2 4" key="1">
    <citation type="journal article" date="2018" name="Biodegradation">
        <title>1,4-Dioxane degradation characteristics of Rhodococcus aetherivorans JCM 14343.</title>
        <authorList>
            <person name="Inoue D."/>
            <person name="Tsunoda T."/>
            <person name="Yamamoto N."/>
            <person name="Ike M."/>
            <person name="Sei K."/>
        </authorList>
    </citation>
    <scope>NUCLEOTIDE SEQUENCE [LARGE SCALE GENOMIC DNA]</scope>
    <source>
        <strain evidence="2 4">JCM 14343</strain>
    </source>
</reference>
<feature type="compositionally biased region" description="Basic and acidic residues" evidence="1">
    <location>
        <begin position="37"/>
        <end position="53"/>
    </location>
</feature>
<dbReference type="GeneID" id="83621906"/>
<evidence type="ECO:0000313" key="4">
    <source>
        <dbReference type="Proteomes" id="UP000325466"/>
    </source>
</evidence>
<reference evidence="2" key="2">
    <citation type="submission" date="2019-10" db="EMBL/GenBank/DDBJ databases">
        <title>Draft genome sequence of Rhodococcus aetherivorans JCM 14343.</title>
        <authorList>
            <person name="Inoue D."/>
            <person name="Nakazawa M."/>
            <person name="Yamamoto N."/>
            <person name="Sei K."/>
            <person name="Ike M."/>
        </authorList>
    </citation>
    <scope>NUCLEOTIDE SEQUENCE</scope>
    <source>
        <strain evidence="2">JCM 14343</strain>
    </source>
</reference>
<evidence type="ECO:0000313" key="5">
    <source>
        <dbReference type="Proteomes" id="UP001163947"/>
    </source>
</evidence>
<proteinExistence type="predicted"/>
<evidence type="ECO:0000256" key="1">
    <source>
        <dbReference type="SAM" id="MobiDB-lite"/>
    </source>
</evidence>
<dbReference type="RefSeq" id="WP_155951779.1">
    <property type="nucleotide sequence ID" value="NZ_BAAAYP010000062.1"/>
</dbReference>
<feature type="region of interest" description="Disordered" evidence="1">
    <location>
        <begin position="29"/>
        <end position="53"/>
    </location>
</feature>
<dbReference type="Proteomes" id="UP000325466">
    <property type="component" value="Unassembled WGS sequence"/>
</dbReference>
<gene>
    <name evidence="3" type="ORF">OCS65_15775</name>
    <name evidence="2" type="ORF">RAJCM14343_3511</name>
</gene>
<accession>A0AA46P1K4</accession>
<dbReference type="AlphaFoldDB" id="A0AA46P1K4"/>
<dbReference type="EMBL" id="BLAH01000092">
    <property type="protein sequence ID" value="GES38251.1"/>
    <property type="molecule type" value="Genomic_DNA"/>
</dbReference>
<evidence type="ECO:0000313" key="2">
    <source>
        <dbReference type="EMBL" id="GES38251.1"/>
    </source>
</evidence>
<sequence>MDRRTVRCSRARLTGLHTTRNPSWTARLRCGVTDGCRPPDPRAGEPDRDGPWR</sequence>
<name>A0AA46P1K4_9NOCA</name>
<keyword evidence="4" id="KW-1185">Reference proteome</keyword>